<evidence type="ECO:0000313" key="4">
    <source>
        <dbReference type="Proteomes" id="UP000275256"/>
    </source>
</evidence>
<evidence type="ECO:0000313" key="3">
    <source>
        <dbReference type="EMBL" id="RMB57048.1"/>
    </source>
</evidence>
<sequence length="131" mass="13437">MKTPLFALACSAFALTLSACGLTETTTPVSSGGNGEISVSSTSDACTLSATEASSGTLTFRVKNEGTEATEFYLYASDGLRTVGEVENIGPGLTRDLVVQVIAGDYVTACKPGMVGQGIRNTFTVTEPVSP</sequence>
<proteinExistence type="predicted"/>
<dbReference type="InterPro" id="IPR028096">
    <property type="entry name" value="EfeO_Cupredoxin"/>
</dbReference>
<evidence type="ECO:0000259" key="2">
    <source>
        <dbReference type="Pfam" id="PF13473"/>
    </source>
</evidence>
<feature type="domain" description="EfeO-type cupredoxin-like" evidence="2">
    <location>
        <begin position="27"/>
        <end position="114"/>
    </location>
</feature>
<gene>
    <name evidence="3" type="ORF">EAX62_16240</name>
</gene>
<dbReference type="Pfam" id="PF13473">
    <property type="entry name" value="Cupredoxin_1"/>
    <property type="match status" value="1"/>
</dbReference>
<accession>A0A3M0FX51</accession>
<dbReference type="RefSeq" id="WP_121902790.1">
    <property type="nucleotide sequence ID" value="NZ_REFW01000008.1"/>
</dbReference>
<organism evidence="3 4">
    <name type="scientific">Tessaracoccus antarcticus</name>
    <dbReference type="NCBI Taxonomy" id="2479848"/>
    <lineage>
        <taxon>Bacteria</taxon>
        <taxon>Bacillati</taxon>
        <taxon>Actinomycetota</taxon>
        <taxon>Actinomycetes</taxon>
        <taxon>Propionibacteriales</taxon>
        <taxon>Propionibacteriaceae</taxon>
        <taxon>Tessaracoccus</taxon>
    </lineage>
</organism>
<dbReference type="OrthoDB" id="7348379at2"/>
<dbReference type="AlphaFoldDB" id="A0A3M0FX51"/>
<protein>
    <recommendedName>
        <fullName evidence="2">EfeO-type cupredoxin-like domain-containing protein</fullName>
    </recommendedName>
</protein>
<reference evidence="3 4" key="1">
    <citation type="submission" date="2018-10" db="EMBL/GenBank/DDBJ databases">
        <title>Tessaracoccus antarcticuss sp. nov., isolated from sediment.</title>
        <authorList>
            <person name="Zhou L.Y."/>
            <person name="Du Z.J."/>
        </authorList>
    </citation>
    <scope>NUCLEOTIDE SEQUENCE [LARGE SCALE GENOMIC DNA]</scope>
    <source>
        <strain evidence="3 4">JDX10</strain>
    </source>
</reference>
<evidence type="ECO:0000256" key="1">
    <source>
        <dbReference type="SAM" id="SignalP"/>
    </source>
</evidence>
<dbReference type="PROSITE" id="PS51257">
    <property type="entry name" value="PROKAR_LIPOPROTEIN"/>
    <property type="match status" value="1"/>
</dbReference>
<dbReference type="Proteomes" id="UP000275256">
    <property type="component" value="Unassembled WGS sequence"/>
</dbReference>
<feature type="signal peptide" evidence="1">
    <location>
        <begin position="1"/>
        <end position="19"/>
    </location>
</feature>
<keyword evidence="1" id="KW-0732">Signal</keyword>
<comment type="caution">
    <text evidence="3">The sequence shown here is derived from an EMBL/GenBank/DDBJ whole genome shotgun (WGS) entry which is preliminary data.</text>
</comment>
<keyword evidence="4" id="KW-1185">Reference proteome</keyword>
<name>A0A3M0FX51_9ACTN</name>
<feature type="chain" id="PRO_5018073433" description="EfeO-type cupredoxin-like domain-containing protein" evidence="1">
    <location>
        <begin position="20"/>
        <end position="131"/>
    </location>
</feature>
<dbReference type="EMBL" id="REFW01000008">
    <property type="protein sequence ID" value="RMB57048.1"/>
    <property type="molecule type" value="Genomic_DNA"/>
</dbReference>